<comment type="caution">
    <text evidence="2">The sequence shown here is derived from an EMBL/GenBank/DDBJ whole genome shotgun (WGS) entry which is preliminary data.</text>
</comment>
<name>A0A368U748_9GAMM</name>
<dbReference type="EMBL" id="QPII01000002">
    <property type="protein sequence ID" value="RCV90883.1"/>
    <property type="molecule type" value="Genomic_DNA"/>
</dbReference>
<dbReference type="AlphaFoldDB" id="A0A368U748"/>
<protein>
    <submittedName>
        <fullName evidence="2">Uncharacterized protein</fullName>
    </submittedName>
</protein>
<gene>
    <name evidence="2" type="ORF">DU505_02960</name>
</gene>
<evidence type="ECO:0000256" key="1">
    <source>
        <dbReference type="SAM" id="MobiDB-lite"/>
    </source>
</evidence>
<dbReference type="Proteomes" id="UP000252405">
    <property type="component" value="Unassembled WGS sequence"/>
</dbReference>
<reference evidence="2 3" key="1">
    <citation type="submission" date="2018-07" db="EMBL/GenBank/DDBJ databases">
        <title>Halomonas montanilacus sp. nov., isolated from Lake Pengyan on Tibetan Plateau.</title>
        <authorList>
            <person name="Lu H."/>
            <person name="Xing P."/>
            <person name="Wu Q."/>
        </authorList>
    </citation>
    <scope>NUCLEOTIDE SEQUENCE [LARGE SCALE GENOMIC DNA]</scope>
    <source>
        <strain evidence="2 3">PYC7W</strain>
    </source>
</reference>
<feature type="region of interest" description="Disordered" evidence="1">
    <location>
        <begin position="39"/>
        <end position="62"/>
    </location>
</feature>
<accession>A0A368U748</accession>
<sequence>MGMDQAAGLRKLATTAPRPPQETCPDHVAEMLVTMVGTQPTAAHSVDPDRPARASAGKPTLERRPASHLVDETTLMVLGLPGSGSSHTGRVIELFEYWADQGREWVGNPHAWRVVALPVGSPHLPVLVSEQARWALWVDADPEAFRRAYRVLKQVAERGGPKRLVLVHPPSVGRQGLLSNLRHAASSYLGIELLVLAR</sequence>
<evidence type="ECO:0000313" key="3">
    <source>
        <dbReference type="Proteomes" id="UP000252405"/>
    </source>
</evidence>
<keyword evidence="3" id="KW-1185">Reference proteome</keyword>
<evidence type="ECO:0000313" key="2">
    <source>
        <dbReference type="EMBL" id="RCV90883.1"/>
    </source>
</evidence>
<feature type="region of interest" description="Disordered" evidence="1">
    <location>
        <begin position="1"/>
        <end position="24"/>
    </location>
</feature>
<proteinExistence type="predicted"/>
<organism evidence="2 3">
    <name type="scientific">Billgrantia montanilacus</name>
    <dbReference type="NCBI Taxonomy" id="2282305"/>
    <lineage>
        <taxon>Bacteria</taxon>
        <taxon>Pseudomonadati</taxon>
        <taxon>Pseudomonadota</taxon>
        <taxon>Gammaproteobacteria</taxon>
        <taxon>Oceanospirillales</taxon>
        <taxon>Halomonadaceae</taxon>
        <taxon>Billgrantia</taxon>
    </lineage>
</organism>